<gene>
    <name evidence="1" type="ORF">UFOVP568_45</name>
</gene>
<organism evidence="1">
    <name type="scientific">uncultured Caudovirales phage</name>
    <dbReference type="NCBI Taxonomy" id="2100421"/>
    <lineage>
        <taxon>Viruses</taxon>
        <taxon>Duplodnaviria</taxon>
        <taxon>Heunggongvirae</taxon>
        <taxon>Uroviricota</taxon>
        <taxon>Caudoviricetes</taxon>
        <taxon>Peduoviridae</taxon>
        <taxon>Maltschvirus</taxon>
        <taxon>Maltschvirus maltsch</taxon>
    </lineage>
</organism>
<protein>
    <submittedName>
        <fullName evidence="1">Uncharacterized protein</fullName>
    </submittedName>
</protein>
<evidence type="ECO:0000313" key="1">
    <source>
        <dbReference type="EMBL" id="CAB4150573.1"/>
    </source>
</evidence>
<dbReference type="EMBL" id="LR796546">
    <property type="protein sequence ID" value="CAB4150573.1"/>
    <property type="molecule type" value="Genomic_DNA"/>
</dbReference>
<reference evidence="1" key="1">
    <citation type="submission" date="2020-04" db="EMBL/GenBank/DDBJ databases">
        <authorList>
            <person name="Chiriac C."/>
            <person name="Salcher M."/>
            <person name="Ghai R."/>
            <person name="Kavagutti S V."/>
        </authorList>
    </citation>
    <scope>NUCLEOTIDE SEQUENCE</scope>
</reference>
<accession>A0A6J5N022</accession>
<sequence>MTSAIDPSVIGAGNIDKASVRLQLERARDEITAIQADRVLKAGDTMTGDLTISKATPSITLNKAAVGQACSVLAQQAGSARWGITLAGATTSDFNIDRYNDSGVYQDSPISIIRATGAPFFPTPGLWRTALGATTIGSTVFTAADAAAVRTAIAAPAIPTATTSVPGTFTFINPGLGAAVTLPAGGTWACFGIRYFDGTSGTFGSYDGNLITTNVAAGGTTVGAAVADRFWLGFCWRIE</sequence>
<proteinExistence type="predicted"/>
<name>A0A6J5N022_9CAUD</name>